<evidence type="ECO:0000259" key="4">
    <source>
        <dbReference type="PROSITE" id="PS50887"/>
    </source>
</evidence>
<accession>A0A1E7ZGN2</accession>
<dbReference type="PANTHER" id="PTHR44757:SF2">
    <property type="entry name" value="BIOFILM ARCHITECTURE MAINTENANCE PROTEIN MBAA"/>
    <property type="match status" value="1"/>
</dbReference>
<dbReference type="SUPFAM" id="SSF141868">
    <property type="entry name" value="EAL domain-like"/>
    <property type="match status" value="1"/>
</dbReference>
<dbReference type="Pfam" id="PF00563">
    <property type="entry name" value="EAL"/>
    <property type="match status" value="1"/>
</dbReference>
<protein>
    <recommendedName>
        <fullName evidence="7">Diguanylate phosphodiesterase</fullName>
    </recommendedName>
</protein>
<keyword evidence="1" id="KW-0597">Phosphoprotein</keyword>
<dbReference type="PROSITE" id="PS50887">
    <property type="entry name" value="GGDEF"/>
    <property type="match status" value="1"/>
</dbReference>
<name>A0A1E7ZGN2_9ALTE</name>
<dbReference type="InterPro" id="IPR001633">
    <property type="entry name" value="EAL_dom"/>
</dbReference>
<dbReference type="InterPro" id="IPR011006">
    <property type="entry name" value="CheY-like_superfamily"/>
</dbReference>
<comment type="caution">
    <text evidence="5">The sequence shown here is derived from an EMBL/GenBank/DDBJ whole genome shotgun (WGS) entry which is preliminary data.</text>
</comment>
<dbReference type="InterPro" id="IPR035965">
    <property type="entry name" value="PAS-like_dom_sf"/>
</dbReference>
<dbReference type="NCBIfam" id="TIGR00254">
    <property type="entry name" value="GGDEF"/>
    <property type="match status" value="1"/>
</dbReference>
<dbReference type="CDD" id="cd01948">
    <property type="entry name" value="EAL"/>
    <property type="match status" value="1"/>
</dbReference>
<dbReference type="PANTHER" id="PTHR44757">
    <property type="entry name" value="DIGUANYLATE CYCLASE DGCP"/>
    <property type="match status" value="1"/>
</dbReference>
<dbReference type="InterPro" id="IPR029787">
    <property type="entry name" value="Nucleotide_cyclase"/>
</dbReference>
<dbReference type="InterPro" id="IPR001789">
    <property type="entry name" value="Sig_transdc_resp-reg_receiver"/>
</dbReference>
<dbReference type="Proteomes" id="UP000175691">
    <property type="component" value="Unassembled WGS sequence"/>
</dbReference>
<dbReference type="Pfam" id="PF00072">
    <property type="entry name" value="Response_reg"/>
    <property type="match status" value="1"/>
</dbReference>
<evidence type="ECO:0008006" key="7">
    <source>
        <dbReference type="Google" id="ProtNLM"/>
    </source>
</evidence>
<dbReference type="SUPFAM" id="SSF55785">
    <property type="entry name" value="PYP-like sensor domain (PAS domain)"/>
    <property type="match status" value="1"/>
</dbReference>
<evidence type="ECO:0000313" key="6">
    <source>
        <dbReference type="Proteomes" id="UP000175691"/>
    </source>
</evidence>
<dbReference type="InterPro" id="IPR000160">
    <property type="entry name" value="GGDEF_dom"/>
</dbReference>
<dbReference type="Gene3D" id="3.30.450.20">
    <property type="entry name" value="PAS domain"/>
    <property type="match status" value="1"/>
</dbReference>
<dbReference type="Gene3D" id="3.40.50.2300">
    <property type="match status" value="1"/>
</dbReference>
<evidence type="ECO:0000313" key="5">
    <source>
        <dbReference type="EMBL" id="OFC72667.1"/>
    </source>
</evidence>
<dbReference type="SMART" id="SM00267">
    <property type="entry name" value="GGDEF"/>
    <property type="match status" value="1"/>
</dbReference>
<evidence type="ECO:0000259" key="2">
    <source>
        <dbReference type="PROSITE" id="PS50110"/>
    </source>
</evidence>
<feature type="domain" description="GGDEF" evidence="4">
    <location>
        <begin position="310"/>
        <end position="439"/>
    </location>
</feature>
<organism evidence="5 6">
    <name type="scientific">Alteromonas confluentis</name>
    <dbReference type="NCBI Taxonomy" id="1656094"/>
    <lineage>
        <taxon>Bacteria</taxon>
        <taxon>Pseudomonadati</taxon>
        <taxon>Pseudomonadota</taxon>
        <taxon>Gammaproteobacteria</taxon>
        <taxon>Alteromonadales</taxon>
        <taxon>Alteromonadaceae</taxon>
        <taxon>Alteromonas/Salinimonas group</taxon>
        <taxon>Alteromonas</taxon>
    </lineage>
</organism>
<dbReference type="PROSITE" id="PS50110">
    <property type="entry name" value="RESPONSE_REGULATORY"/>
    <property type="match status" value="1"/>
</dbReference>
<dbReference type="CDD" id="cd17534">
    <property type="entry name" value="REC_DC-like"/>
    <property type="match status" value="1"/>
</dbReference>
<dbReference type="SMART" id="SM00052">
    <property type="entry name" value="EAL"/>
    <property type="match status" value="1"/>
</dbReference>
<evidence type="ECO:0000259" key="3">
    <source>
        <dbReference type="PROSITE" id="PS50883"/>
    </source>
</evidence>
<evidence type="ECO:0000256" key="1">
    <source>
        <dbReference type="PROSITE-ProRule" id="PRU00169"/>
    </source>
</evidence>
<dbReference type="Gene3D" id="3.20.20.450">
    <property type="entry name" value="EAL domain"/>
    <property type="match status" value="1"/>
</dbReference>
<keyword evidence="6" id="KW-1185">Reference proteome</keyword>
<dbReference type="PROSITE" id="PS50883">
    <property type="entry name" value="EAL"/>
    <property type="match status" value="1"/>
</dbReference>
<dbReference type="SMART" id="SM00448">
    <property type="entry name" value="REC"/>
    <property type="match status" value="1"/>
</dbReference>
<dbReference type="STRING" id="1656094.BFC18_02115"/>
<dbReference type="AlphaFoldDB" id="A0A1E7ZGN2"/>
<dbReference type="Pfam" id="PF00990">
    <property type="entry name" value="GGDEF"/>
    <property type="match status" value="1"/>
</dbReference>
<dbReference type="OrthoDB" id="6597954at2"/>
<dbReference type="RefSeq" id="WP_070123291.1">
    <property type="nucleotide sequence ID" value="NZ_MDHN01000003.1"/>
</dbReference>
<dbReference type="EMBL" id="MDHN01000003">
    <property type="protein sequence ID" value="OFC72667.1"/>
    <property type="molecule type" value="Genomic_DNA"/>
</dbReference>
<dbReference type="Pfam" id="PF13426">
    <property type="entry name" value="PAS_9"/>
    <property type="match status" value="1"/>
</dbReference>
<dbReference type="InterPro" id="IPR035919">
    <property type="entry name" value="EAL_sf"/>
</dbReference>
<dbReference type="SUPFAM" id="SSF55073">
    <property type="entry name" value="Nucleotide cyclase"/>
    <property type="match status" value="1"/>
</dbReference>
<dbReference type="InterPro" id="IPR043128">
    <property type="entry name" value="Rev_trsase/Diguanyl_cyclase"/>
</dbReference>
<dbReference type="SUPFAM" id="SSF52172">
    <property type="entry name" value="CheY-like"/>
    <property type="match status" value="1"/>
</dbReference>
<dbReference type="Gene3D" id="3.30.70.270">
    <property type="match status" value="1"/>
</dbReference>
<dbReference type="NCBIfam" id="TIGR00229">
    <property type="entry name" value="sensory_box"/>
    <property type="match status" value="1"/>
</dbReference>
<reference evidence="5 6" key="1">
    <citation type="submission" date="2016-08" db="EMBL/GenBank/DDBJ databases">
        <authorList>
            <person name="Seilhamer J.J."/>
        </authorList>
    </citation>
    <scope>NUCLEOTIDE SEQUENCE [LARGE SCALE GENOMIC DNA]</scope>
    <source>
        <strain evidence="5 6">KCTC 42603</strain>
    </source>
</reference>
<feature type="domain" description="Response regulatory" evidence="2">
    <location>
        <begin position="8"/>
        <end position="123"/>
    </location>
</feature>
<dbReference type="CDD" id="cd00130">
    <property type="entry name" value="PAS"/>
    <property type="match status" value="1"/>
</dbReference>
<dbReference type="GO" id="GO:0000160">
    <property type="term" value="P:phosphorelay signal transduction system"/>
    <property type="evidence" value="ECO:0007669"/>
    <property type="project" value="InterPro"/>
</dbReference>
<dbReference type="SMART" id="SM00091">
    <property type="entry name" value="PAS"/>
    <property type="match status" value="1"/>
</dbReference>
<sequence length="702" mass="79143">MSLIENKRVLVVEDTTIAATYLARELTTLGAQVVGLARSEEQAIAMTDEFSPELILMDIHLADGGNGIEAVRQINQKHTLPIVYTTSFSDDTTLEQALETSPYGYIVKPFDTKTIKVSCETALKRFEIEQKLSHVNDVGVMLNNQFDGSDRKGDRGRVEKRHHLSSIILDQLSEGVAIVDKHFRINDANRSLGKLFCQEPAQLLGKLITDFGVLPSHFEACLKMSEQNKVYRHKIALRNQDNDLFPAFITMSCLQRDSEEQQFVLTVSDITDLARAEKKLEALAFRDPLTNVGNRNYMKLLLEEAHFADFIQSLVFIDLDGFKQINDRYGHEIGDALLIACAKRLKSELRETDSLIRHGGDEFVILIQESSDVHQLTERILESLSKPYICQGITLTVTASIGIADLNDNDTPEELLKRADIAMYEAKKQGKNQTVKYSESQETAIEYRLLIEQRLFRAIKNHEFFALFQPLVDAKGEIVALEALCRWHGKDVKDVAPKTFISVAEETGLITPLGLKMLREVCIACSLLEANNLAHIKIHINVSPSQLSSPSLIEQFVTFFEDYNIEPSCIVIEISERSIVSSTTIRLINTLRQYGFAVALDDFGHGLVALSELTDNEATMIKFDNSWLVKSENPQMQVLVESLVTMNKKLGKQVVFEGIETFEHDVFARKMGADLLQGYFHDRPRALTEIIKRISPDHKQHA</sequence>
<dbReference type="InterPro" id="IPR052155">
    <property type="entry name" value="Biofilm_reg_signaling"/>
</dbReference>
<dbReference type="CDD" id="cd01949">
    <property type="entry name" value="GGDEF"/>
    <property type="match status" value="1"/>
</dbReference>
<feature type="domain" description="EAL" evidence="3">
    <location>
        <begin position="448"/>
        <end position="698"/>
    </location>
</feature>
<feature type="modified residue" description="4-aspartylphosphate" evidence="1">
    <location>
        <position position="58"/>
    </location>
</feature>
<dbReference type="InterPro" id="IPR000014">
    <property type="entry name" value="PAS"/>
</dbReference>
<proteinExistence type="predicted"/>
<gene>
    <name evidence="5" type="ORF">BFC18_02115</name>
</gene>